<sequence>MASTKYIGYVGGVAVAAGVGAAMAVAGQGTAHADSTGSAANDSTSSTSQHVNAGPKRGETKTDRAKPLSKLKDSLDKQTDKIEKTAAQVTKSASTVSKSITDTLTKPAKPLVKPVIGQLPSKPSAAQFEAEQVTKLKNLFTANKPAPKPVEDKPDTVVDDQTDIKSAVQPASKTVTVPRLTAAAQKQADTRATTPWSPNPFRADDPEPTDIPPSIIQLRDTLRAALPPQLDPLVREATEQIYRASQMVPWVNVVVPITKIVPNLAPALGDDFTAARDARQIIINELIKTTPPGAFLYYGYDLVADLINLEEPADALKQQFFITAWNILDPLQLAHNPGKSGIGQAAGS</sequence>
<gene>
    <name evidence="3" type="ORF">M2272_003594</name>
</gene>
<feature type="compositionally biased region" description="Basic and acidic residues" evidence="1">
    <location>
        <begin position="56"/>
        <end position="80"/>
    </location>
</feature>
<feature type="chain" id="PRO_5046193621" evidence="2">
    <location>
        <begin position="25"/>
        <end position="348"/>
    </location>
</feature>
<reference evidence="3 4" key="1">
    <citation type="submission" date="2023-04" db="EMBL/GenBank/DDBJ databases">
        <title>Forest soil microbial communities from Buena Vista Peninsula, Colon Province, Panama.</title>
        <authorList>
            <person name="Bouskill N."/>
        </authorList>
    </citation>
    <scope>NUCLEOTIDE SEQUENCE [LARGE SCALE GENOMIC DNA]</scope>
    <source>
        <strain evidence="3 4">AC80</strain>
    </source>
</reference>
<keyword evidence="4" id="KW-1185">Reference proteome</keyword>
<evidence type="ECO:0000313" key="4">
    <source>
        <dbReference type="Proteomes" id="UP001160130"/>
    </source>
</evidence>
<accession>A0ABT6L1V7</accession>
<feature type="region of interest" description="Disordered" evidence="1">
    <location>
        <begin position="32"/>
        <end position="80"/>
    </location>
</feature>
<comment type="caution">
    <text evidence="3">The sequence shown here is derived from an EMBL/GenBank/DDBJ whole genome shotgun (WGS) entry which is preliminary data.</text>
</comment>
<evidence type="ECO:0000256" key="2">
    <source>
        <dbReference type="SAM" id="SignalP"/>
    </source>
</evidence>
<feature type="signal peptide" evidence="2">
    <location>
        <begin position="1"/>
        <end position="24"/>
    </location>
</feature>
<evidence type="ECO:0000313" key="3">
    <source>
        <dbReference type="EMBL" id="MDH6196941.1"/>
    </source>
</evidence>
<organism evidence="3 4">
    <name type="scientific">Mycolicibacterium frederiksbergense</name>
    <dbReference type="NCBI Taxonomy" id="117567"/>
    <lineage>
        <taxon>Bacteria</taxon>
        <taxon>Bacillati</taxon>
        <taxon>Actinomycetota</taxon>
        <taxon>Actinomycetes</taxon>
        <taxon>Mycobacteriales</taxon>
        <taxon>Mycobacteriaceae</taxon>
        <taxon>Mycolicibacterium</taxon>
    </lineage>
</organism>
<dbReference type="Proteomes" id="UP001160130">
    <property type="component" value="Unassembled WGS sequence"/>
</dbReference>
<feature type="compositionally biased region" description="Polar residues" evidence="1">
    <location>
        <begin position="35"/>
        <end position="51"/>
    </location>
</feature>
<proteinExistence type="predicted"/>
<keyword evidence="2" id="KW-0732">Signal</keyword>
<protein>
    <submittedName>
        <fullName evidence="3">Uncharacterized protein</fullName>
    </submittedName>
</protein>
<dbReference type="EMBL" id="JARXVE010000005">
    <property type="protein sequence ID" value="MDH6196941.1"/>
    <property type="molecule type" value="Genomic_DNA"/>
</dbReference>
<feature type="region of interest" description="Disordered" evidence="1">
    <location>
        <begin position="183"/>
        <end position="210"/>
    </location>
</feature>
<evidence type="ECO:0000256" key="1">
    <source>
        <dbReference type="SAM" id="MobiDB-lite"/>
    </source>
</evidence>
<dbReference type="RefSeq" id="WP_280833537.1">
    <property type="nucleotide sequence ID" value="NZ_JARXVE010000005.1"/>
</dbReference>
<name>A0ABT6L1V7_9MYCO</name>